<proteinExistence type="predicted"/>
<evidence type="ECO:0000313" key="5">
    <source>
        <dbReference type="Proteomes" id="UP000238196"/>
    </source>
</evidence>
<keyword evidence="1" id="KW-0560">Oxidoreductase</keyword>
<dbReference type="InterPro" id="IPR000683">
    <property type="entry name" value="Gfo/Idh/MocA-like_OxRdtase_N"/>
</dbReference>
<accession>A0A2S5KHC8</accession>
<dbReference type="InterPro" id="IPR050463">
    <property type="entry name" value="Gfo/Idh/MocA_oxidrdct_glycsds"/>
</dbReference>
<name>A0A2S5KHC8_9PROT</name>
<dbReference type="PANTHER" id="PTHR43818:SF11">
    <property type="entry name" value="BCDNA.GH03377"/>
    <property type="match status" value="1"/>
</dbReference>
<protein>
    <submittedName>
        <fullName evidence="4">Fructose reductase</fullName>
    </submittedName>
</protein>
<dbReference type="Gene3D" id="3.40.50.720">
    <property type="entry name" value="NAD(P)-binding Rossmann-like Domain"/>
    <property type="match status" value="1"/>
</dbReference>
<evidence type="ECO:0000259" key="3">
    <source>
        <dbReference type="Pfam" id="PF22725"/>
    </source>
</evidence>
<dbReference type="InterPro" id="IPR055170">
    <property type="entry name" value="GFO_IDH_MocA-like_dom"/>
</dbReference>
<feature type="domain" description="GFO/IDH/MocA-like oxidoreductase" evidence="3">
    <location>
        <begin position="132"/>
        <end position="253"/>
    </location>
</feature>
<dbReference type="AlphaFoldDB" id="A0A2S5KHC8"/>
<reference evidence="4 5" key="1">
    <citation type="submission" date="2018-02" db="EMBL/GenBank/DDBJ databases">
        <title>novel marine gammaproteobacteria from coastal saline agro ecosystem.</title>
        <authorList>
            <person name="Krishnan R."/>
            <person name="Ramesh Kumar N."/>
        </authorList>
    </citation>
    <scope>NUCLEOTIDE SEQUENCE [LARGE SCALE GENOMIC DNA]</scope>
    <source>
        <strain evidence="4 5">228</strain>
    </source>
</reference>
<comment type="caution">
    <text evidence="4">The sequence shown here is derived from an EMBL/GenBank/DDBJ whole genome shotgun (WGS) entry which is preliminary data.</text>
</comment>
<dbReference type="SUPFAM" id="SSF51735">
    <property type="entry name" value="NAD(P)-binding Rossmann-fold domains"/>
    <property type="match status" value="1"/>
</dbReference>
<evidence type="ECO:0000256" key="1">
    <source>
        <dbReference type="ARBA" id="ARBA00023002"/>
    </source>
</evidence>
<feature type="domain" description="Gfo/Idh/MocA-like oxidoreductase N-terminal" evidence="2">
    <location>
        <begin position="5"/>
        <end position="124"/>
    </location>
</feature>
<dbReference type="EMBL" id="PRLP01000167">
    <property type="protein sequence ID" value="PPC74188.1"/>
    <property type="molecule type" value="Genomic_DNA"/>
</dbReference>
<dbReference type="Gene3D" id="3.30.360.10">
    <property type="entry name" value="Dihydrodipicolinate Reductase, domain 2"/>
    <property type="match status" value="1"/>
</dbReference>
<dbReference type="GO" id="GO:0000166">
    <property type="term" value="F:nucleotide binding"/>
    <property type="evidence" value="ECO:0007669"/>
    <property type="project" value="InterPro"/>
</dbReference>
<sequence length="339" mass="35922">MSSSMKWAVVGASTIAAEWMIPAIRSQGDEVVAVLSSSESRGLDYAGQHLIANAYTDLATLLAEQKPDAVYISTTNELHRDQCIQAAQAGVHVLCEKPLALNLDDAVAMVRACEDAGVVMATNHHLRHAITHQALREQIASGAVGTPSAARVFHAVSLPEHLRGWRINKADAGGGVVLDITVHNADTLAFILGEYPLSVMAMTQNTGMGKGIEDGAMSVWRFPSGLLAYTHESFATPFADTGLEIHGDQGSLVAKGVMTQQPTGDVWLRNGEGRMRLPLDHHNLYEEGVSQFRQAICSGSHPAADGWAGVRSLAVALAVLASARSGKEEVVDYGVAAPG</sequence>
<dbReference type="GO" id="GO:0016491">
    <property type="term" value="F:oxidoreductase activity"/>
    <property type="evidence" value="ECO:0007669"/>
    <property type="project" value="UniProtKB-KW"/>
</dbReference>
<gene>
    <name evidence="4" type="ORF">C4K68_27690</name>
</gene>
<organism evidence="4 5">
    <name type="scientific">Proteobacteria bacterium 228</name>
    <dbReference type="NCBI Taxonomy" id="2083153"/>
    <lineage>
        <taxon>Bacteria</taxon>
        <taxon>Pseudomonadati</taxon>
        <taxon>Pseudomonadota</taxon>
    </lineage>
</organism>
<dbReference type="SUPFAM" id="SSF55347">
    <property type="entry name" value="Glyceraldehyde-3-phosphate dehydrogenase-like, C-terminal domain"/>
    <property type="match status" value="1"/>
</dbReference>
<dbReference type="PANTHER" id="PTHR43818">
    <property type="entry name" value="BCDNA.GH03377"/>
    <property type="match status" value="1"/>
</dbReference>
<dbReference type="InterPro" id="IPR036291">
    <property type="entry name" value="NAD(P)-bd_dom_sf"/>
</dbReference>
<evidence type="ECO:0000313" key="4">
    <source>
        <dbReference type="EMBL" id="PPC74188.1"/>
    </source>
</evidence>
<dbReference type="Pfam" id="PF01408">
    <property type="entry name" value="GFO_IDH_MocA"/>
    <property type="match status" value="1"/>
</dbReference>
<dbReference type="Proteomes" id="UP000238196">
    <property type="component" value="Unassembled WGS sequence"/>
</dbReference>
<evidence type="ECO:0000259" key="2">
    <source>
        <dbReference type="Pfam" id="PF01408"/>
    </source>
</evidence>
<dbReference type="OrthoDB" id="5288809at2"/>
<dbReference type="Pfam" id="PF22725">
    <property type="entry name" value="GFO_IDH_MocA_C3"/>
    <property type="match status" value="1"/>
</dbReference>